<dbReference type="InterPro" id="IPR013749">
    <property type="entry name" value="PM/HMP-P_kinase-1"/>
</dbReference>
<dbReference type="InterPro" id="IPR029056">
    <property type="entry name" value="Ribokinase-like"/>
</dbReference>
<dbReference type="GO" id="GO:0009228">
    <property type="term" value="P:thiamine biosynthetic process"/>
    <property type="evidence" value="ECO:0007669"/>
    <property type="project" value="InterPro"/>
</dbReference>
<dbReference type="AlphaFoldDB" id="A0A4Y6Q353"/>
<accession>A0A5B8YDM4</accession>
<dbReference type="CDD" id="cd01169">
    <property type="entry name" value="HMPP_kinase"/>
    <property type="match status" value="1"/>
</dbReference>
<feature type="domain" description="Pyridoxamine kinase/Phosphomethylpyrimidine kinase" evidence="7">
    <location>
        <begin position="21"/>
        <end position="264"/>
    </location>
</feature>
<dbReference type="PANTHER" id="PTHR20858">
    <property type="entry name" value="PHOSPHOMETHYLPYRIMIDINE KINASE"/>
    <property type="match status" value="1"/>
</dbReference>
<dbReference type="NCBIfam" id="TIGR00097">
    <property type="entry name" value="HMP-P_kinase"/>
    <property type="match status" value="1"/>
</dbReference>
<dbReference type="GO" id="GO:0009229">
    <property type="term" value="P:thiamine diphosphate biosynthetic process"/>
    <property type="evidence" value="ECO:0007669"/>
    <property type="project" value="UniProtKB-UniPathway"/>
</dbReference>
<name>A0A4Y6Q353_PERCE</name>
<dbReference type="OrthoDB" id="9810880at2"/>
<evidence type="ECO:0000259" key="7">
    <source>
        <dbReference type="Pfam" id="PF08543"/>
    </source>
</evidence>
<dbReference type="UniPathway" id="UPA00060">
    <property type="reaction ID" value="UER00138"/>
</dbReference>
<evidence type="ECO:0000256" key="2">
    <source>
        <dbReference type="ARBA" id="ARBA00012135"/>
    </source>
</evidence>
<keyword evidence="4" id="KW-0547">Nucleotide-binding</keyword>
<dbReference type="EC" id="2.7.1.49" evidence="2"/>
<protein>
    <recommendedName>
        <fullName evidence="2">hydroxymethylpyrimidine kinase</fullName>
        <ecNumber evidence="2">2.7.1.49</ecNumber>
    </recommendedName>
</protein>
<evidence type="ECO:0000256" key="3">
    <source>
        <dbReference type="ARBA" id="ARBA00022679"/>
    </source>
</evidence>
<organism evidence="8 9">
    <name type="scientific">Persicimonas caeni</name>
    <dbReference type="NCBI Taxonomy" id="2292766"/>
    <lineage>
        <taxon>Bacteria</taxon>
        <taxon>Deltaproteobacteria</taxon>
        <taxon>Bradymonadales</taxon>
        <taxon>Bradymonadaceae</taxon>
        <taxon>Persicimonas</taxon>
    </lineage>
</organism>
<sequence length="271" mass="28835">MTGEKKEETPHPVALTIAGSDSGGGAGIQADLKAFAACGVHGASVLTLVTAQNTQGVSGLEMLPEHLVRAQFEAVMGDLRPAAAKTGALGSEAVIGTVAEALSERPIDKLVVDPVIVSKHGDPLMPERAQRMIRDRMLEGAMLVTPNRHEAEALCGREVGNVASMKEAAKRIYDFGVQHVLIKGAHFDKIVRDIFFDGTGFIEFGADRIDSSRVHGSGCVYSAVITARLALEDELPEAIGFARDFISKAIENAPLVGRGIAPVNPMHEYWT</sequence>
<dbReference type="GO" id="GO:0008902">
    <property type="term" value="F:hydroxymethylpyrimidine kinase activity"/>
    <property type="evidence" value="ECO:0007669"/>
    <property type="project" value="UniProtKB-EC"/>
</dbReference>
<keyword evidence="5 8" id="KW-0418">Kinase</keyword>
<dbReference type="Proteomes" id="UP000315995">
    <property type="component" value="Chromosome"/>
</dbReference>
<proteinExistence type="predicted"/>
<dbReference type="GO" id="GO:0005829">
    <property type="term" value="C:cytosol"/>
    <property type="evidence" value="ECO:0007669"/>
    <property type="project" value="TreeGrafter"/>
</dbReference>
<evidence type="ECO:0000256" key="4">
    <source>
        <dbReference type="ARBA" id="ARBA00022741"/>
    </source>
</evidence>
<evidence type="ECO:0000256" key="6">
    <source>
        <dbReference type="ARBA" id="ARBA00022840"/>
    </source>
</evidence>
<dbReference type="SUPFAM" id="SSF53613">
    <property type="entry name" value="Ribokinase-like"/>
    <property type="match status" value="1"/>
</dbReference>
<dbReference type="InterPro" id="IPR004399">
    <property type="entry name" value="HMP/HMP-P_kinase_dom"/>
</dbReference>
<comment type="pathway">
    <text evidence="1">Cofactor biosynthesis; thiamine diphosphate biosynthesis.</text>
</comment>
<dbReference type="EMBL" id="CP041186">
    <property type="protein sequence ID" value="QDG54880.1"/>
    <property type="molecule type" value="Genomic_DNA"/>
</dbReference>
<dbReference type="GO" id="GO:0008972">
    <property type="term" value="F:phosphomethylpyrimidine kinase activity"/>
    <property type="evidence" value="ECO:0007669"/>
    <property type="project" value="InterPro"/>
</dbReference>
<evidence type="ECO:0000256" key="1">
    <source>
        <dbReference type="ARBA" id="ARBA00004948"/>
    </source>
</evidence>
<evidence type="ECO:0000256" key="5">
    <source>
        <dbReference type="ARBA" id="ARBA00022777"/>
    </source>
</evidence>
<dbReference type="Pfam" id="PF08543">
    <property type="entry name" value="Phos_pyr_kin"/>
    <property type="match status" value="1"/>
</dbReference>
<dbReference type="GO" id="GO:0005524">
    <property type="term" value="F:ATP binding"/>
    <property type="evidence" value="ECO:0007669"/>
    <property type="project" value="UniProtKB-KW"/>
</dbReference>
<keyword evidence="3 8" id="KW-0808">Transferase</keyword>
<dbReference type="PANTHER" id="PTHR20858:SF17">
    <property type="entry name" value="HYDROXYMETHYLPYRIMIDINE_PHOSPHOMETHYLPYRIMIDINE KINASE THI20-RELATED"/>
    <property type="match status" value="1"/>
</dbReference>
<accession>A0A4Y6Q353</accession>
<gene>
    <name evidence="8" type="primary">thiD</name>
    <name evidence="8" type="ORF">FIV42_13060</name>
</gene>
<dbReference type="Gene3D" id="3.40.1190.20">
    <property type="match status" value="1"/>
</dbReference>
<keyword evidence="6" id="KW-0067">ATP-binding</keyword>
<keyword evidence="9" id="KW-1185">Reference proteome</keyword>
<evidence type="ECO:0000313" key="9">
    <source>
        <dbReference type="Proteomes" id="UP000315995"/>
    </source>
</evidence>
<reference evidence="8 9" key="1">
    <citation type="submission" date="2019-06" db="EMBL/GenBank/DDBJ databases">
        <title>Persicimonas caeni gen. nov., sp. nov., a predatory bacterium isolated from solar saltern.</title>
        <authorList>
            <person name="Wang S."/>
        </authorList>
    </citation>
    <scope>NUCLEOTIDE SEQUENCE [LARGE SCALE GENOMIC DNA]</scope>
    <source>
        <strain evidence="8 9">YN101</strain>
    </source>
</reference>
<dbReference type="FunFam" id="3.40.1190.20:FF:000003">
    <property type="entry name" value="Phosphomethylpyrimidine kinase ThiD"/>
    <property type="match status" value="1"/>
</dbReference>
<evidence type="ECO:0000313" key="8">
    <source>
        <dbReference type="EMBL" id="QDG54880.1"/>
    </source>
</evidence>